<dbReference type="KEGG" id="ssm:Spirs_3502"/>
<dbReference type="GO" id="GO:0016020">
    <property type="term" value="C:membrane"/>
    <property type="evidence" value="ECO:0007669"/>
    <property type="project" value="InterPro"/>
</dbReference>
<keyword evidence="1" id="KW-0472">Membrane</keyword>
<dbReference type="eggNOG" id="COG3180">
    <property type="taxonomic scope" value="Bacteria"/>
</dbReference>
<feature type="transmembrane region" description="Helical" evidence="1">
    <location>
        <begin position="87"/>
        <end position="113"/>
    </location>
</feature>
<feature type="transmembrane region" description="Helical" evidence="1">
    <location>
        <begin position="150"/>
        <end position="170"/>
    </location>
</feature>
<dbReference type="GO" id="GO:0010468">
    <property type="term" value="P:regulation of gene expression"/>
    <property type="evidence" value="ECO:0007669"/>
    <property type="project" value="InterPro"/>
</dbReference>
<feature type="transmembrane region" description="Helical" evidence="1">
    <location>
        <begin position="190"/>
        <end position="207"/>
    </location>
</feature>
<reference evidence="2 3" key="1">
    <citation type="journal article" date="2010" name="Stand. Genomic Sci.">
        <title>Complete genome sequence of Spirochaeta smaragdinae type strain (SEBR 4228).</title>
        <authorList>
            <person name="Mavromatis K."/>
            <person name="Yasawong M."/>
            <person name="Chertkov O."/>
            <person name="Lapidus A."/>
            <person name="Lucas S."/>
            <person name="Nolan M."/>
            <person name="Del Rio T.G."/>
            <person name="Tice H."/>
            <person name="Cheng J.F."/>
            <person name="Pitluck S."/>
            <person name="Liolios K."/>
            <person name="Ivanova N."/>
            <person name="Tapia R."/>
            <person name="Han C."/>
            <person name="Bruce D."/>
            <person name="Goodwin L."/>
            <person name="Pati A."/>
            <person name="Chen A."/>
            <person name="Palaniappan K."/>
            <person name="Land M."/>
            <person name="Hauser L."/>
            <person name="Chang Y.J."/>
            <person name="Jeffries C.D."/>
            <person name="Detter J.C."/>
            <person name="Rohde M."/>
            <person name="Brambilla E."/>
            <person name="Spring S."/>
            <person name="Goker M."/>
            <person name="Sikorski J."/>
            <person name="Woyke T."/>
            <person name="Bristow J."/>
            <person name="Eisen J.A."/>
            <person name="Markowitz V."/>
            <person name="Hugenholtz P."/>
            <person name="Klenk H.P."/>
            <person name="Kyrpides N.C."/>
        </authorList>
    </citation>
    <scope>NUCLEOTIDE SEQUENCE [LARGE SCALE GENOMIC DNA]</scope>
    <source>
        <strain evidence="3">DSM 11293 / JCM 15392 / SEBR 4228</strain>
    </source>
</reference>
<evidence type="ECO:0000313" key="3">
    <source>
        <dbReference type="Proteomes" id="UP000002318"/>
    </source>
</evidence>
<keyword evidence="1" id="KW-0812">Transmembrane</keyword>
<dbReference type="InterPro" id="IPR017516">
    <property type="entry name" value="AbrB_dup"/>
</dbReference>
<dbReference type="Proteomes" id="UP000002318">
    <property type="component" value="Chromosome"/>
</dbReference>
<proteinExistence type="predicted"/>
<feature type="transmembrane region" description="Helical" evidence="1">
    <location>
        <begin position="12"/>
        <end position="31"/>
    </location>
</feature>
<dbReference type="PIRSF" id="PIRSF038991">
    <property type="entry name" value="Protein_AbrB"/>
    <property type="match status" value="1"/>
</dbReference>
<name>E1R785_SEDSS</name>
<feature type="transmembrane region" description="Helical" evidence="1">
    <location>
        <begin position="219"/>
        <end position="245"/>
    </location>
</feature>
<keyword evidence="1" id="KW-1133">Transmembrane helix</keyword>
<evidence type="ECO:0000313" key="2">
    <source>
        <dbReference type="EMBL" id="ADK82590.1"/>
    </source>
</evidence>
<dbReference type="HOGENOM" id="CLU_050210_0_1_12"/>
<accession>E1R785</accession>
<dbReference type="PANTHER" id="PTHR38457:SF1">
    <property type="entry name" value="REGULATOR ABRB-RELATED"/>
    <property type="match status" value="1"/>
</dbReference>
<feature type="transmembrane region" description="Helical" evidence="1">
    <location>
        <begin position="119"/>
        <end position="138"/>
    </location>
</feature>
<keyword evidence="3" id="KW-1185">Reference proteome</keyword>
<feature type="transmembrane region" description="Helical" evidence="1">
    <location>
        <begin position="298"/>
        <end position="317"/>
    </location>
</feature>
<organism evidence="2 3">
    <name type="scientific">Sediminispirochaeta smaragdinae (strain DSM 11293 / JCM 15392 / SEBR 4228)</name>
    <name type="common">Spirochaeta smaragdinae</name>
    <dbReference type="NCBI Taxonomy" id="573413"/>
    <lineage>
        <taxon>Bacteria</taxon>
        <taxon>Pseudomonadati</taxon>
        <taxon>Spirochaetota</taxon>
        <taxon>Spirochaetia</taxon>
        <taxon>Spirochaetales</taxon>
        <taxon>Spirochaetaceae</taxon>
        <taxon>Sediminispirochaeta</taxon>
    </lineage>
</organism>
<feature type="transmembrane region" description="Helical" evidence="1">
    <location>
        <begin position="37"/>
        <end position="55"/>
    </location>
</feature>
<dbReference type="EMBL" id="CP002116">
    <property type="protein sequence ID" value="ADK82590.1"/>
    <property type="molecule type" value="Genomic_DNA"/>
</dbReference>
<sequence>MHITRIPTLFQWILLFFPSALTAIAITALHLPAGWLLGPMMVGIIMAIIGLRLTIPKFCSQLSQALMGCLIAQSLTRQIIRELGRQWPLFVIVILCVMGLSWGLGLILARLHVIPAKEAIWGSSPGAAGAMVIMARAFDADDRLVALMQYTRVVLVVLAASIVTSIWLGGGGEPKGGLFDGWAQFPDRTGLVSLLLLAGIGVVFGYTRIPAASMLVPMFLGVVVNVGGGVTITMPQPLAVFSYLIIGWEVGLRFDREILTSSLRVLPRIFISNLLLILLCGGLGFAVSHLFNIDPVSAYLASSPGGANTIAIIAMTTPVDVPFIMALQVCRMVSIMLLGPVIARALAKRVER</sequence>
<feature type="transmembrane region" description="Helical" evidence="1">
    <location>
        <begin position="265"/>
        <end position="286"/>
    </location>
</feature>
<feature type="transmembrane region" description="Helical" evidence="1">
    <location>
        <begin position="323"/>
        <end position="347"/>
    </location>
</feature>
<dbReference type="Pfam" id="PF05145">
    <property type="entry name" value="AbrB"/>
    <property type="match status" value="1"/>
</dbReference>
<dbReference type="STRING" id="573413.Spirs_3502"/>
<dbReference type="OrthoDB" id="528158at2"/>
<dbReference type="InterPro" id="IPR007820">
    <property type="entry name" value="AbrB_fam"/>
</dbReference>
<dbReference type="NCBIfam" id="TIGR03082">
    <property type="entry name" value="Gneg_AbrB_dup"/>
    <property type="match status" value="2"/>
</dbReference>
<protein>
    <submittedName>
        <fullName evidence="2">Membrane protein AbrB duplication</fullName>
    </submittedName>
</protein>
<dbReference type="PANTHER" id="PTHR38457">
    <property type="entry name" value="REGULATOR ABRB-RELATED"/>
    <property type="match status" value="1"/>
</dbReference>
<dbReference type="AlphaFoldDB" id="E1R785"/>
<evidence type="ECO:0000256" key="1">
    <source>
        <dbReference type="SAM" id="Phobius"/>
    </source>
</evidence>
<gene>
    <name evidence="2" type="ordered locus">Spirs_3502</name>
</gene>